<dbReference type="AlphaFoldDB" id="A0AAI9YWK7"/>
<gene>
    <name evidence="2" type="ORF">CCOS01_08456</name>
</gene>
<organism evidence="2 3">
    <name type="scientific">Colletotrichum costaricense</name>
    <dbReference type="NCBI Taxonomy" id="1209916"/>
    <lineage>
        <taxon>Eukaryota</taxon>
        <taxon>Fungi</taxon>
        <taxon>Dikarya</taxon>
        <taxon>Ascomycota</taxon>
        <taxon>Pezizomycotina</taxon>
        <taxon>Sordariomycetes</taxon>
        <taxon>Hypocreomycetidae</taxon>
        <taxon>Glomerellales</taxon>
        <taxon>Glomerellaceae</taxon>
        <taxon>Colletotrichum</taxon>
        <taxon>Colletotrichum acutatum species complex</taxon>
    </lineage>
</organism>
<evidence type="ECO:0000313" key="3">
    <source>
        <dbReference type="Proteomes" id="UP001240678"/>
    </source>
</evidence>
<protein>
    <submittedName>
        <fullName evidence="2">Uncharacterized protein</fullName>
    </submittedName>
</protein>
<dbReference type="Proteomes" id="UP001240678">
    <property type="component" value="Unassembled WGS sequence"/>
</dbReference>
<evidence type="ECO:0000313" key="2">
    <source>
        <dbReference type="EMBL" id="KAK1526038.1"/>
    </source>
</evidence>
<feature type="compositionally biased region" description="Low complexity" evidence="1">
    <location>
        <begin position="20"/>
        <end position="57"/>
    </location>
</feature>
<sequence length="288" mass="30028">MSFLGDMVDVLGDGAEDAGADAGEAGEAGAESVGSASEVLDSIDIGGDTGDITEGSGNIEGDVKDGMEESQNEMKQVTKELEDGAPDAEENAAALESKWATKFKNVWASAKTFGSFVGVELAKGALFTAGTKILQMAFDKAAAAPGSNNTDTAQITNIISTVNKSGKTLQDALDTWSKWQAAHYDNRASYGTISAAGFDIQLFQILQNDVSSLGDQRDKMVPLVKTAQQAQTLDSVQALLTADIAYAQAVVDLSNQISTKMTSMTDDGLKAKSVEVQAAYSNLTALSS</sequence>
<dbReference type="RefSeq" id="XP_060312891.1">
    <property type="nucleotide sequence ID" value="XM_060456617.1"/>
</dbReference>
<name>A0AAI9YWK7_9PEZI</name>
<evidence type="ECO:0000256" key="1">
    <source>
        <dbReference type="SAM" id="MobiDB-lite"/>
    </source>
</evidence>
<dbReference type="GeneID" id="85340164"/>
<reference evidence="2 3" key="1">
    <citation type="submission" date="2016-10" db="EMBL/GenBank/DDBJ databases">
        <title>The genome sequence of Colletotrichum fioriniae PJ7.</title>
        <authorList>
            <person name="Baroncelli R."/>
        </authorList>
    </citation>
    <scope>NUCLEOTIDE SEQUENCE [LARGE SCALE GENOMIC DNA]</scope>
    <source>
        <strain evidence="2 3">IMI 309622</strain>
    </source>
</reference>
<dbReference type="EMBL" id="MOOE01000008">
    <property type="protein sequence ID" value="KAK1526038.1"/>
    <property type="molecule type" value="Genomic_DNA"/>
</dbReference>
<proteinExistence type="predicted"/>
<keyword evidence="3" id="KW-1185">Reference proteome</keyword>
<comment type="caution">
    <text evidence="2">The sequence shown here is derived from an EMBL/GenBank/DDBJ whole genome shotgun (WGS) entry which is preliminary data.</text>
</comment>
<accession>A0AAI9YWK7</accession>
<feature type="region of interest" description="Disordered" evidence="1">
    <location>
        <begin position="12"/>
        <end position="75"/>
    </location>
</feature>